<dbReference type="RefSeq" id="WP_368847529.1">
    <property type="nucleotide sequence ID" value="NZ_CP194411.1"/>
</dbReference>
<evidence type="ECO:0000313" key="3">
    <source>
        <dbReference type="EMBL" id="MEX5285803.1"/>
    </source>
</evidence>
<keyword evidence="2" id="KW-0694">RNA-binding</keyword>
<evidence type="ECO:0000256" key="1">
    <source>
        <dbReference type="ARBA" id="ARBA00023118"/>
    </source>
</evidence>
<keyword evidence="2" id="KW-0255">Endonuclease</keyword>
<keyword evidence="2" id="KW-0378">Hydrolase</keyword>
<evidence type="ECO:0000313" key="4">
    <source>
        <dbReference type="Proteomes" id="UP001559623"/>
    </source>
</evidence>
<name>A0ABV3X6S5_9FIRM</name>
<keyword evidence="1 2" id="KW-0051">Antiviral defense</keyword>
<keyword evidence="2" id="KW-0540">Nuclease</keyword>
<dbReference type="NCBIfam" id="TIGR01876">
    <property type="entry name" value="cas_Cas5d"/>
    <property type="match status" value="1"/>
</dbReference>
<comment type="function">
    <text evidence="2">CRISPR (clustered regularly interspaced short palindromic repeat) is an adaptive immune system that provides protection against mobile genetic elements (viruses, transposable elements and conjugative plasmids). CRISPR clusters contain spacers, sequences complementary to antecedent mobile elements, and target invading nucleic acids. CRISPR clusters are transcribed and processed into CRISPR RNA (crRNA).</text>
</comment>
<accession>A0ABV3X6S5</accession>
<protein>
    <recommendedName>
        <fullName evidence="2">pre-crRNA processing endonuclease</fullName>
        <ecNumber evidence="2">3.1.-.-</ecNumber>
    </recommendedName>
</protein>
<evidence type="ECO:0000256" key="2">
    <source>
        <dbReference type="PIRNR" id="PIRNR029950"/>
    </source>
</evidence>
<dbReference type="PIRSF" id="PIRSF029950">
    <property type="entry name" value="Cas_CT1134"/>
    <property type="match status" value="1"/>
</dbReference>
<dbReference type="EMBL" id="JARVLH010000006">
    <property type="protein sequence ID" value="MEX5285803.1"/>
    <property type="molecule type" value="Genomic_DNA"/>
</dbReference>
<organism evidence="3 4">
    <name type="scientific">Selenomonas sputigena</name>
    <dbReference type="NCBI Taxonomy" id="69823"/>
    <lineage>
        <taxon>Bacteria</taxon>
        <taxon>Bacillati</taxon>
        <taxon>Bacillota</taxon>
        <taxon>Negativicutes</taxon>
        <taxon>Selenomonadales</taxon>
        <taxon>Selenomonadaceae</taxon>
        <taxon>Selenomonas</taxon>
    </lineage>
</organism>
<keyword evidence="4" id="KW-1185">Reference proteome</keyword>
<proteinExistence type="inferred from homology"/>
<comment type="caution">
    <text evidence="3">The sequence shown here is derived from an EMBL/GenBank/DDBJ whole genome shotgun (WGS) entry which is preliminary data.</text>
</comment>
<gene>
    <name evidence="3" type="primary">cas5c</name>
    <name evidence="3" type="ORF">QCO44_09185</name>
</gene>
<dbReference type="InterPro" id="IPR010155">
    <property type="entry name" value="CRISPR-assoc_prot_Cas5d"/>
</dbReference>
<dbReference type="Proteomes" id="UP001559623">
    <property type="component" value="Unassembled WGS sequence"/>
</dbReference>
<reference evidence="3 4" key="1">
    <citation type="submission" date="2023-04" db="EMBL/GenBank/DDBJ databases">
        <title>Genome Sequence of Selenomonas sputigena ATCC 33150.</title>
        <authorList>
            <person name="Miller D.P."/>
            <person name="Anvari S."/>
            <person name="Polson S.W."/>
            <person name="Macdonald M."/>
            <person name="Mcdowell J.V."/>
        </authorList>
    </citation>
    <scope>NUCLEOTIDE SEQUENCE [LARGE SCALE GENOMIC DNA]</scope>
    <source>
        <strain evidence="3 4">ATCC 33150</strain>
    </source>
</reference>
<dbReference type="Gene3D" id="3.30.70.2660">
    <property type="match status" value="1"/>
</dbReference>
<dbReference type="EC" id="3.1.-.-" evidence="2"/>
<sequence>MAYGVRLEVWGEAACFTRPELKAERFSYAVMTPSAARGVLEAVFWHPGLKWRIDRMFILSKIQFTNVRRNELKAKIPVRTVKAFAEKERGELYQSTKEDIQQRAATILKEPHYIIEAHFEMTEKASASDNEGKFREMFCRRARKGQCYHAPYLGCREFPARFRLYEEEELPPTNGETKDLGFMLYDIDYSDPKNLQPMFFQAQLVDGVLDLRDCEVYR</sequence>
<dbReference type="InterPro" id="IPR021124">
    <property type="entry name" value="CRISPR-assoc_prot_Cas5"/>
</dbReference>
<dbReference type="CDD" id="cd09752">
    <property type="entry name" value="Cas5_I-C"/>
    <property type="match status" value="1"/>
</dbReference>
<dbReference type="InterPro" id="IPR013422">
    <property type="entry name" value="CRISPR-assoc_prot_Cas5_N"/>
</dbReference>
<dbReference type="NCBIfam" id="TIGR02593">
    <property type="entry name" value="CRISPR_cas5"/>
    <property type="match status" value="1"/>
</dbReference>
<dbReference type="Pfam" id="PF09704">
    <property type="entry name" value="Cas_Cas5d"/>
    <property type="match status" value="1"/>
</dbReference>
<comment type="similarity">
    <text evidence="2">Belongs to the CRISPR-associated protein Cas5 family. Subtype I-C/Dvulg subfamily.</text>
</comment>